<keyword evidence="1" id="KW-1133">Transmembrane helix</keyword>
<dbReference type="EMBL" id="JAYJJU010000007">
    <property type="protein sequence ID" value="MEB3031873.1"/>
    <property type="molecule type" value="Genomic_DNA"/>
</dbReference>
<evidence type="ECO:0008006" key="4">
    <source>
        <dbReference type="Google" id="ProtNLM"/>
    </source>
</evidence>
<feature type="transmembrane region" description="Helical" evidence="1">
    <location>
        <begin position="144"/>
        <end position="167"/>
    </location>
</feature>
<proteinExistence type="predicted"/>
<feature type="transmembrane region" description="Helical" evidence="1">
    <location>
        <begin position="95"/>
        <end position="124"/>
    </location>
</feature>
<keyword evidence="1" id="KW-0812">Transmembrane</keyword>
<keyword evidence="3" id="KW-1185">Reference proteome</keyword>
<feature type="transmembrane region" description="Helical" evidence="1">
    <location>
        <begin position="206"/>
        <end position="228"/>
    </location>
</feature>
<gene>
    <name evidence="2" type="ORF">KV113_09910</name>
</gene>
<feature type="transmembrane region" description="Helical" evidence="1">
    <location>
        <begin position="12"/>
        <end position="34"/>
    </location>
</feature>
<protein>
    <recommendedName>
        <fullName evidence="4">DUF998 domain-containing protein</fullName>
    </recommendedName>
</protein>
<reference evidence="2 3" key="1">
    <citation type="submission" date="2023-12" db="EMBL/GenBank/DDBJ databases">
        <title>Description of new species of Mycobacterium terrae complex isolated from sewage at the Sao Paulo Zoological Park Foundation in Brazil.</title>
        <authorList>
            <person name="Romagnoli C.L."/>
            <person name="Conceicao E.C."/>
            <person name="Machado E."/>
            <person name="Barreto L.B.P.F."/>
            <person name="Sharma A."/>
            <person name="Silva N.M."/>
            <person name="Marques L.E."/>
            <person name="Juliana M.A."/>
            <person name="Lourenco M.C.S."/>
            <person name="Digiampietri L.A."/>
            <person name="Suffys P.N."/>
            <person name="Viana-Niero C."/>
        </authorList>
    </citation>
    <scope>NUCLEOTIDE SEQUENCE [LARGE SCALE GENOMIC DNA]</scope>
    <source>
        <strain evidence="2 3">MYC340</strain>
    </source>
</reference>
<feature type="transmembrane region" description="Helical" evidence="1">
    <location>
        <begin position="174"/>
        <end position="194"/>
    </location>
</feature>
<dbReference type="Proteomes" id="UP001298593">
    <property type="component" value="Unassembled WGS sequence"/>
</dbReference>
<keyword evidence="1" id="KW-0472">Membrane</keyword>
<organism evidence="2 3">
    <name type="scientific">[Mycobacterium] nativiensis</name>
    <dbReference type="NCBI Taxonomy" id="2855503"/>
    <lineage>
        <taxon>Bacteria</taxon>
        <taxon>Bacillati</taxon>
        <taxon>Actinomycetota</taxon>
        <taxon>Actinomycetes</taxon>
        <taxon>Mycobacteriales</taxon>
        <taxon>Mycobacteriaceae</taxon>
        <taxon>Mycolicibacter</taxon>
    </lineage>
</organism>
<comment type="caution">
    <text evidence="2">The sequence shown here is derived from an EMBL/GenBank/DDBJ whole genome shotgun (WGS) entry which is preliminary data.</text>
</comment>
<evidence type="ECO:0000256" key="1">
    <source>
        <dbReference type="SAM" id="Phobius"/>
    </source>
</evidence>
<accession>A0ABU5XVC5</accession>
<evidence type="ECO:0000313" key="3">
    <source>
        <dbReference type="Proteomes" id="UP001298593"/>
    </source>
</evidence>
<dbReference type="RefSeq" id="WP_329780026.1">
    <property type="nucleotide sequence ID" value="NZ_JAYJJU010000007.1"/>
</dbReference>
<name>A0ABU5XVC5_9MYCO</name>
<evidence type="ECO:0000313" key="2">
    <source>
        <dbReference type="EMBL" id="MEB3031873.1"/>
    </source>
</evidence>
<sequence>MIREKEPESRGLAYWHACSGLMFTVMMILGWVYIVHTGAGIPDLRDGQVSYDAYVEYGRNLANAIAVMTVGFGLALWTIRVVLGEIHKAPGARPMMWIAAGGAYSFVTVVMAGLALGMVATLALRSSGHGAGVSSVYVTHLSSLLIGPITTICCPVFFGALAIVIFTKRIFPRWLGRITVACVFGSMTPMLGFWSAGGPLNLDSGWVGLQTMVLSWTVFSAAVSIHLLRELRLRGSYSLQRSLETAAAAG</sequence>
<feature type="transmembrane region" description="Helical" evidence="1">
    <location>
        <begin position="61"/>
        <end position="83"/>
    </location>
</feature>